<dbReference type="PANTHER" id="PTHR32282:SF11">
    <property type="entry name" value="PENICILLIN-BINDING PROTEIN 1B"/>
    <property type="match status" value="1"/>
</dbReference>
<feature type="active site" description="Acyl-ester intermediate; for transpeptidase activity" evidence="24">
    <location>
        <position position="468"/>
    </location>
</feature>
<dbReference type="Pfam" id="PF00905">
    <property type="entry name" value="Transpeptidase"/>
    <property type="match status" value="1"/>
</dbReference>
<keyword evidence="16" id="KW-0046">Antibiotic resistance</keyword>
<evidence type="ECO:0000256" key="10">
    <source>
        <dbReference type="ARBA" id="ARBA00022676"/>
    </source>
</evidence>
<evidence type="ECO:0000256" key="6">
    <source>
        <dbReference type="ARBA" id="ARBA00018637"/>
    </source>
</evidence>
<evidence type="ECO:0000256" key="7">
    <source>
        <dbReference type="ARBA" id="ARBA00022475"/>
    </source>
</evidence>
<evidence type="ECO:0000256" key="2">
    <source>
        <dbReference type="ARBA" id="ARBA00004236"/>
    </source>
</evidence>
<dbReference type="FunFam" id="1.10.3810.10:FF:000001">
    <property type="entry name" value="Penicillin-binding protein 1A"/>
    <property type="match status" value="1"/>
</dbReference>
<evidence type="ECO:0000256" key="23">
    <source>
        <dbReference type="PIRNR" id="PIRNR002799"/>
    </source>
</evidence>
<dbReference type="Pfam" id="PF14814">
    <property type="entry name" value="UB2H"/>
    <property type="match status" value="1"/>
</dbReference>
<evidence type="ECO:0000256" key="4">
    <source>
        <dbReference type="ARBA" id="ARBA00007090"/>
    </source>
</evidence>
<evidence type="ECO:0000256" key="19">
    <source>
        <dbReference type="ARBA" id="ARBA00032454"/>
    </source>
</evidence>
<feature type="active site" description="Proton donor; for transglycosylase activity" evidence="24">
    <location>
        <position position="186"/>
    </location>
</feature>
<keyword evidence="18 23" id="KW-0961">Cell wall biogenesis/degradation</keyword>
<evidence type="ECO:0000256" key="11">
    <source>
        <dbReference type="ARBA" id="ARBA00022679"/>
    </source>
</evidence>
<keyword evidence="9" id="KW-0645">Protease</keyword>
<keyword evidence="8" id="KW-0121">Carboxypeptidase</keyword>
<evidence type="ECO:0000256" key="14">
    <source>
        <dbReference type="ARBA" id="ARBA00022984"/>
    </source>
</evidence>
<dbReference type="SUPFAM" id="SSF56601">
    <property type="entry name" value="beta-lactamase/transpeptidase-like"/>
    <property type="match status" value="1"/>
</dbReference>
<feature type="domain" description="Glycosyl transferase family 51" evidence="26">
    <location>
        <begin position="162"/>
        <end position="333"/>
    </location>
</feature>
<keyword evidence="14 23" id="KW-0573">Peptidoglycan synthesis</keyword>
<evidence type="ECO:0000259" key="25">
    <source>
        <dbReference type="Pfam" id="PF00905"/>
    </source>
</evidence>
<comment type="catalytic activity">
    <reaction evidence="20">
        <text>Preferential cleavage: (Ac)2-L-Lys-D-Ala-|-D-Ala. Also transpeptidation of peptidyl-alanyl moieties that are N-acyl substituents of D-alanine.</text>
        <dbReference type="EC" id="3.4.16.4"/>
    </reaction>
</comment>
<evidence type="ECO:0000256" key="24">
    <source>
        <dbReference type="PIRSR" id="PIRSR002799-1"/>
    </source>
</evidence>
<evidence type="ECO:0000256" key="13">
    <source>
        <dbReference type="ARBA" id="ARBA00022960"/>
    </source>
</evidence>
<dbReference type="InterPro" id="IPR050396">
    <property type="entry name" value="Glycosyltr_51/Transpeptidase"/>
</dbReference>
<comment type="catalytic activity">
    <reaction evidence="21">
        <text>[GlcNAc-(1-&gt;4)-Mur2Ac(oyl-L-Ala-gamma-D-Glu-L-Lys-D-Ala-D-Ala)](n)-di-trans,octa-cis-undecaprenyl diphosphate + beta-D-GlcNAc-(1-&gt;4)-Mur2Ac(oyl-L-Ala-gamma-D-Glu-L-Lys-D-Ala-D-Ala)-di-trans,octa-cis-undecaprenyl diphosphate = [GlcNAc-(1-&gt;4)-Mur2Ac(oyl-L-Ala-gamma-D-Glu-L-Lys-D-Ala-D-Ala)](n+1)-di-trans,octa-cis-undecaprenyl diphosphate + di-trans,octa-cis-undecaprenyl diphosphate + H(+)</text>
        <dbReference type="Rhea" id="RHEA:23708"/>
        <dbReference type="Rhea" id="RHEA-COMP:9602"/>
        <dbReference type="Rhea" id="RHEA-COMP:9603"/>
        <dbReference type="ChEBI" id="CHEBI:15378"/>
        <dbReference type="ChEBI" id="CHEBI:58405"/>
        <dbReference type="ChEBI" id="CHEBI:60033"/>
        <dbReference type="ChEBI" id="CHEBI:78435"/>
        <dbReference type="EC" id="2.4.99.28"/>
    </reaction>
</comment>
<keyword evidence="13 23" id="KW-0133">Cell shape</keyword>
<organism evidence="28 29">
    <name type="scientific">Porticoccus litoralis</name>
    <dbReference type="NCBI Taxonomy" id="434086"/>
    <lineage>
        <taxon>Bacteria</taxon>
        <taxon>Pseudomonadati</taxon>
        <taxon>Pseudomonadota</taxon>
        <taxon>Gammaproteobacteria</taxon>
        <taxon>Cellvibrionales</taxon>
        <taxon>Porticoccaceae</taxon>
        <taxon>Porticoccus</taxon>
    </lineage>
</organism>
<dbReference type="GO" id="GO:0046677">
    <property type="term" value="P:response to antibiotic"/>
    <property type="evidence" value="ECO:0007669"/>
    <property type="project" value="UniProtKB-UniRule"/>
</dbReference>
<dbReference type="PANTHER" id="PTHR32282">
    <property type="entry name" value="BINDING PROTEIN TRANSPEPTIDASE, PUTATIVE-RELATED"/>
    <property type="match status" value="1"/>
</dbReference>
<evidence type="ECO:0000256" key="15">
    <source>
        <dbReference type="ARBA" id="ARBA00023136"/>
    </source>
</evidence>
<dbReference type="RefSeq" id="WP_305170505.1">
    <property type="nucleotide sequence ID" value="NZ_JAUUUU010000003.1"/>
</dbReference>
<comment type="function">
    <text evidence="1 23">Cell wall formation. Synthesis of cross-linked peptidoglycan from the lipid intermediates. The enzyme has a penicillin-insensitive transglycosylase N-terminal domain (formation of linear glycan strands) and a penicillin-sensitive transpeptidase C-terminal domain (cross-linking of the peptide subunits).</text>
</comment>
<evidence type="ECO:0000256" key="21">
    <source>
        <dbReference type="ARBA" id="ARBA00049902"/>
    </source>
</evidence>
<evidence type="ECO:0000256" key="5">
    <source>
        <dbReference type="ARBA" id="ARBA00007739"/>
    </source>
</evidence>
<keyword evidence="7" id="KW-1003">Cell membrane</keyword>
<comment type="caution">
    <text evidence="28">The sequence shown here is derived from an EMBL/GenBank/DDBJ whole genome shotgun (WGS) entry which is preliminary data.</text>
</comment>
<evidence type="ECO:0000313" key="29">
    <source>
        <dbReference type="Proteomes" id="UP001178354"/>
    </source>
</evidence>
<dbReference type="Pfam" id="PF00912">
    <property type="entry name" value="Transgly"/>
    <property type="match status" value="1"/>
</dbReference>
<evidence type="ECO:0000256" key="8">
    <source>
        <dbReference type="ARBA" id="ARBA00022645"/>
    </source>
</evidence>
<evidence type="ECO:0000256" key="12">
    <source>
        <dbReference type="ARBA" id="ARBA00022801"/>
    </source>
</evidence>
<dbReference type="InterPro" id="IPR011813">
    <property type="entry name" value="PBP_1b"/>
</dbReference>
<keyword evidence="11 23" id="KW-0808">Transferase</keyword>
<dbReference type="GO" id="GO:0006508">
    <property type="term" value="P:proteolysis"/>
    <property type="evidence" value="ECO:0007669"/>
    <property type="project" value="UniProtKB-KW"/>
</dbReference>
<reference evidence="28" key="1">
    <citation type="journal article" date="2010" name="Int. J. Syst. Evol. Microbiol.">
        <title>Porticoccus litoralis gen. nov., sp. nov., a gammaproteobacterium isolated from the Yellow Sea.</title>
        <authorList>
            <person name="Oh H.M."/>
            <person name="Kim H."/>
            <person name="Kim K.M."/>
            <person name="Min G.S."/>
            <person name="Cho J.C."/>
        </authorList>
    </citation>
    <scope>NUCLEOTIDE SEQUENCE</scope>
    <source>
        <strain evidence="28">DSM 25064</strain>
    </source>
</reference>
<dbReference type="GO" id="GO:0008360">
    <property type="term" value="P:regulation of cell shape"/>
    <property type="evidence" value="ECO:0007669"/>
    <property type="project" value="UniProtKB-UniRule"/>
</dbReference>
<evidence type="ECO:0000259" key="26">
    <source>
        <dbReference type="Pfam" id="PF00912"/>
    </source>
</evidence>
<gene>
    <name evidence="28" type="primary">mrcB</name>
    <name evidence="28" type="ORF">Q8A57_08045</name>
</gene>
<dbReference type="GO" id="GO:0005886">
    <property type="term" value="C:plasma membrane"/>
    <property type="evidence" value="ECO:0007669"/>
    <property type="project" value="UniProtKB-SubCell"/>
</dbReference>
<dbReference type="PIRSF" id="PIRSF002799">
    <property type="entry name" value="PBP_1b"/>
    <property type="match status" value="1"/>
</dbReference>
<evidence type="ECO:0000256" key="17">
    <source>
        <dbReference type="ARBA" id="ARBA00023268"/>
    </source>
</evidence>
<name>A0AAW8B4L8_9GAMM</name>
<keyword evidence="17" id="KW-0511">Multifunctional enzyme</keyword>
<feature type="domain" description="Penicillin-binding protein transpeptidase" evidence="25">
    <location>
        <begin position="430"/>
        <end position="669"/>
    </location>
</feature>
<dbReference type="GO" id="GO:0009252">
    <property type="term" value="P:peptidoglycan biosynthetic process"/>
    <property type="evidence" value="ECO:0007669"/>
    <property type="project" value="UniProtKB-UniRule"/>
</dbReference>
<accession>A0AAW8B4L8</accession>
<evidence type="ECO:0000256" key="1">
    <source>
        <dbReference type="ARBA" id="ARBA00002624"/>
    </source>
</evidence>
<dbReference type="InterPro" id="IPR001460">
    <property type="entry name" value="PCN-bd_Tpept"/>
</dbReference>
<dbReference type="Gene3D" id="3.30.2060.10">
    <property type="entry name" value="Penicillin-binding protein 1b domain"/>
    <property type="match status" value="1"/>
</dbReference>
<dbReference type="InterPro" id="IPR023346">
    <property type="entry name" value="Lysozyme-like_dom_sf"/>
</dbReference>
<dbReference type="InterPro" id="IPR012338">
    <property type="entry name" value="Beta-lactam/transpept-like"/>
</dbReference>
<evidence type="ECO:0000256" key="16">
    <source>
        <dbReference type="ARBA" id="ARBA00023251"/>
    </source>
</evidence>
<protein>
    <recommendedName>
        <fullName evidence="6 22">Penicillin-binding protein 1B</fullName>
        <shortName evidence="23">PBP-1b</shortName>
        <shortName evidence="23">PBP1b</shortName>
    </recommendedName>
    <alternativeName>
        <fullName evidence="19 23">Murein polymerase</fullName>
    </alternativeName>
</protein>
<dbReference type="InterPro" id="IPR001264">
    <property type="entry name" value="Glyco_trans_51"/>
</dbReference>
<dbReference type="Proteomes" id="UP001178354">
    <property type="component" value="Unassembled WGS sequence"/>
</dbReference>
<comment type="similarity">
    <text evidence="5 23">In the N-terminal section; belongs to the glycosyltransferase 51 family.</text>
</comment>
<sequence length="774" mass="86719">MARKTRKKKPRTRSRSSQGRRWLWRLLLLGLVVSLLALLVLDAVVYQKFSGKKWSLPSHVYSRALELYQGQSLGREQLQWELGNLGYHRVSAAKKPGEYSVSSNRVELYSRGFEFWDGSEPARLMRVAFQGDSVLGLTDSRGAQLPLARLEPTVIGGIYPAHKEDRELVKLEQLPPSLADGLIAVEDQRFYQHHGLSFRGVARAMVANLKEGRLAQGGSTLTQQLVKNFYLNQQRTLSRKLLEALMAVMLEMHFSKQEILETYINEVYLGQAGDRAVHGFGLASRHYFQRSVEELELQQVALLVGMVKGASYYNPWRQPERALQRRNLVLTLMAEQGVITPDAARRAQQKPLGVLPQQQGRGGRWQYPAFLDLVKRRLREQYDEEDLQTEGLRIFTRFDPQVQRKLEARVASRIDNLEQGYRIETGKLQGAAVVVRVGSGEVVAMAGDRQAGYAGFNRALDARRQIGSTVKPAVYLAALERPSQYTLASLIDDSPLAVKAKDGDVWEPRNFGRESHGPVPLYEALGQSYNQAAARLGLELGVDKVVDALQRLGYEGHLPPLPSLMLGAVSMSPVEVAQLYHTIAANGFYTPLRAIDSVFTSTNTPLQRYPFESEQRFDPRAMHLLHYAMQVVLREGTGKSAYRRLPESLVLAGKTGTTNDQRDSWFAGFSGNYLSVVWLGRDDNGKTPLTGGTGALQLWTDIMASLDNRSMVFNQPDGVSYYWVEPANGLLSREGCAGARYLPFIDGSEPRQQSGCRPDTLEGVIDWFKGKFGW</sequence>
<evidence type="ECO:0000256" key="3">
    <source>
        <dbReference type="ARBA" id="ARBA00004752"/>
    </source>
</evidence>
<dbReference type="GO" id="GO:0030288">
    <property type="term" value="C:outer membrane-bounded periplasmic space"/>
    <property type="evidence" value="ECO:0007669"/>
    <property type="project" value="TreeGrafter"/>
</dbReference>
<evidence type="ECO:0000256" key="9">
    <source>
        <dbReference type="ARBA" id="ARBA00022670"/>
    </source>
</evidence>
<evidence type="ECO:0000256" key="22">
    <source>
        <dbReference type="NCBIfam" id="TIGR02071"/>
    </source>
</evidence>
<proteinExistence type="inferred from homology"/>
<keyword evidence="15" id="KW-0472">Membrane</keyword>
<dbReference type="AlphaFoldDB" id="A0AAW8B4L8"/>
<evidence type="ECO:0000256" key="20">
    <source>
        <dbReference type="ARBA" id="ARBA00034000"/>
    </source>
</evidence>
<evidence type="ECO:0000259" key="27">
    <source>
        <dbReference type="Pfam" id="PF14814"/>
    </source>
</evidence>
<dbReference type="InterPro" id="IPR028166">
    <property type="entry name" value="UB2H"/>
</dbReference>
<evidence type="ECO:0000256" key="18">
    <source>
        <dbReference type="ARBA" id="ARBA00023316"/>
    </source>
</evidence>
<dbReference type="Gene3D" id="1.10.3810.10">
    <property type="entry name" value="Biosynthetic peptidoglycan transglycosylase-like"/>
    <property type="match status" value="1"/>
</dbReference>
<evidence type="ECO:0000313" key="28">
    <source>
        <dbReference type="EMBL" id="MDP1520915.1"/>
    </source>
</evidence>
<dbReference type="GO" id="GO:0009002">
    <property type="term" value="F:serine-type D-Ala-D-Ala carboxypeptidase activity"/>
    <property type="evidence" value="ECO:0007669"/>
    <property type="project" value="UniProtKB-EC"/>
</dbReference>
<comment type="pathway">
    <text evidence="3 23">Cell wall biogenesis; peptidoglycan biosynthesis.</text>
</comment>
<dbReference type="Gene3D" id="3.40.710.10">
    <property type="entry name" value="DD-peptidase/beta-lactamase superfamily"/>
    <property type="match status" value="1"/>
</dbReference>
<dbReference type="GO" id="GO:0008658">
    <property type="term" value="F:penicillin binding"/>
    <property type="evidence" value="ECO:0007669"/>
    <property type="project" value="UniProtKB-UniRule"/>
</dbReference>
<keyword evidence="10 23" id="KW-0328">Glycosyltransferase</keyword>
<dbReference type="InterPro" id="IPR036950">
    <property type="entry name" value="PBP_transglycosylase"/>
</dbReference>
<dbReference type="NCBIfam" id="TIGR02071">
    <property type="entry name" value="PBP_1b"/>
    <property type="match status" value="1"/>
</dbReference>
<reference evidence="28" key="2">
    <citation type="submission" date="2023-08" db="EMBL/GenBank/DDBJ databases">
        <authorList>
            <person name="Luo J."/>
        </authorList>
    </citation>
    <scope>NUCLEOTIDE SEQUENCE</scope>
    <source>
        <strain evidence="28">DSM 25064</strain>
    </source>
</reference>
<dbReference type="GO" id="GO:0071555">
    <property type="term" value="P:cell wall organization"/>
    <property type="evidence" value="ECO:0007669"/>
    <property type="project" value="UniProtKB-UniRule"/>
</dbReference>
<dbReference type="SUPFAM" id="SSF53955">
    <property type="entry name" value="Lysozyme-like"/>
    <property type="match status" value="1"/>
</dbReference>
<keyword evidence="29" id="KW-1185">Reference proteome</keyword>
<keyword evidence="12" id="KW-0378">Hydrolase</keyword>
<dbReference type="EMBL" id="JAUUUU010000003">
    <property type="protein sequence ID" value="MDP1520915.1"/>
    <property type="molecule type" value="Genomic_DNA"/>
</dbReference>
<dbReference type="GO" id="GO:0009274">
    <property type="term" value="C:peptidoglycan-based cell wall"/>
    <property type="evidence" value="ECO:0007669"/>
    <property type="project" value="UniProtKB-UniRule"/>
</dbReference>
<dbReference type="GO" id="GO:0008955">
    <property type="term" value="F:peptidoglycan glycosyltransferase activity"/>
    <property type="evidence" value="ECO:0007669"/>
    <property type="project" value="UniProtKB-UniRule"/>
</dbReference>
<comment type="similarity">
    <text evidence="4 23">In the C-terminal section; belongs to the transpeptidase family.</text>
</comment>
<comment type="subcellular location">
    <subcellularLocation>
        <location evidence="2">Cell membrane</location>
    </subcellularLocation>
</comment>
<feature type="domain" description="Bifunctional transglycosylase second" evidence="27">
    <location>
        <begin position="67"/>
        <end position="150"/>
    </location>
</feature>